<comment type="caution">
    <text evidence="9">The sequence shown here is derived from an EMBL/GenBank/DDBJ whole genome shotgun (WGS) entry which is preliminary data.</text>
</comment>
<dbReference type="EMBL" id="QICH01000002">
    <property type="protein sequence ID" value="PXF62971.1"/>
    <property type="molecule type" value="Genomic_DNA"/>
</dbReference>
<protein>
    <recommendedName>
        <fullName evidence="8">VWFA domain-containing protein</fullName>
    </recommendedName>
</protein>
<dbReference type="InterPro" id="IPR036465">
    <property type="entry name" value="vWFA_dom_sf"/>
</dbReference>
<evidence type="ECO:0000256" key="4">
    <source>
        <dbReference type="ARBA" id="ARBA00022723"/>
    </source>
</evidence>
<dbReference type="PROSITE" id="PS50234">
    <property type="entry name" value="VWFA"/>
    <property type="match status" value="1"/>
</dbReference>
<evidence type="ECO:0000256" key="7">
    <source>
        <dbReference type="SAM" id="SignalP"/>
    </source>
</evidence>
<dbReference type="Gene3D" id="3.40.50.410">
    <property type="entry name" value="von Willebrand factor, type A domain"/>
    <property type="match status" value="1"/>
</dbReference>
<dbReference type="Pfam" id="PF05567">
    <property type="entry name" value="T4P_PilY1"/>
    <property type="match status" value="1"/>
</dbReference>
<dbReference type="InterPro" id="IPR002035">
    <property type="entry name" value="VWF_A"/>
</dbReference>
<dbReference type="Pfam" id="PF00092">
    <property type="entry name" value="VWA"/>
    <property type="match status" value="1"/>
</dbReference>
<comment type="similarity">
    <text evidence="2">Belongs to the PilY1 family.</text>
</comment>
<comment type="subcellular location">
    <subcellularLocation>
        <location evidence="1">Fimbrium</location>
    </subcellularLocation>
</comment>
<dbReference type="RefSeq" id="WP_110200774.1">
    <property type="nucleotide sequence ID" value="NZ_QICH01000002.1"/>
</dbReference>
<keyword evidence="7" id="KW-0732">Signal</keyword>
<evidence type="ECO:0000256" key="3">
    <source>
        <dbReference type="ARBA" id="ARBA00022558"/>
    </source>
</evidence>
<dbReference type="GO" id="GO:0009289">
    <property type="term" value="C:pilus"/>
    <property type="evidence" value="ECO:0007669"/>
    <property type="project" value="UniProtKB-SubCell"/>
</dbReference>
<keyword evidence="6" id="KW-0281">Fimbrium</keyword>
<evidence type="ECO:0000256" key="1">
    <source>
        <dbReference type="ARBA" id="ARBA00004561"/>
    </source>
</evidence>
<keyword evidence="5" id="KW-0106">Calcium</keyword>
<name>A0A318D1V3_9GAMM</name>
<evidence type="ECO:0000313" key="9">
    <source>
        <dbReference type="EMBL" id="PXF62971.1"/>
    </source>
</evidence>
<feature type="chain" id="PRO_5016285687" description="VWFA domain-containing protein" evidence="7">
    <location>
        <begin position="28"/>
        <end position="1075"/>
    </location>
</feature>
<evidence type="ECO:0000259" key="8">
    <source>
        <dbReference type="PROSITE" id="PS50234"/>
    </source>
</evidence>
<dbReference type="SMART" id="SM00327">
    <property type="entry name" value="VWA"/>
    <property type="match status" value="1"/>
</dbReference>
<reference evidence="9 10" key="1">
    <citation type="submission" date="2018-05" db="EMBL/GenBank/DDBJ databases">
        <title>Kangiella spongicola genome sequence.</title>
        <authorList>
            <person name="Maclea K.S."/>
            <person name="Goen A.E."/>
            <person name="Kelley C."/>
            <person name="Underriner A."/>
            <person name="Silverwood T."/>
            <person name="Trachtenberg A.M."/>
        </authorList>
    </citation>
    <scope>NUCLEOTIDE SEQUENCE [LARGE SCALE GENOMIC DNA]</scope>
    <source>
        <strain evidence="9 10">ATCC BAA-2076</strain>
    </source>
</reference>
<dbReference type="SUPFAM" id="SSF53300">
    <property type="entry name" value="vWA-like"/>
    <property type="match status" value="1"/>
</dbReference>
<dbReference type="AlphaFoldDB" id="A0A318D1V3"/>
<dbReference type="Proteomes" id="UP000247689">
    <property type="component" value="Unassembled WGS sequence"/>
</dbReference>
<evidence type="ECO:0000313" key="10">
    <source>
        <dbReference type="Proteomes" id="UP000247689"/>
    </source>
</evidence>
<keyword evidence="3" id="KW-1029">Fimbrium biogenesis</keyword>
<evidence type="ECO:0000256" key="6">
    <source>
        <dbReference type="ARBA" id="ARBA00023263"/>
    </source>
</evidence>
<dbReference type="InterPro" id="IPR008707">
    <property type="entry name" value="B-propeller_PilY1"/>
</dbReference>
<proteinExistence type="inferred from homology"/>
<organism evidence="9 10">
    <name type="scientific">Kangiella spongicola</name>
    <dbReference type="NCBI Taxonomy" id="796379"/>
    <lineage>
        <taxon>Bacteria</taxon>
        <taxon>Pseudomonadati</taxon>
        <taxon>Pseudomonadota</taxon>
        <taxon>Gammaproteobacteria</taxon>
        <taxon>Kangiellales</taxon>
        <taxon>Kangiellaceae</taxon>
        <taxon>Kangiella</taxon>
    </lineage>
</organism>
<dbReference type="InterPro" id="IPR011047">
    <property type="entry name" value="Quinoprotein_ADH-like_sf"/>
</dbReference>
<keyword evidence="4" id="KW-0479">Metal-binding</keyword>
<dbReference type="CDD" id="cd00198">
    <property type="entry name" value="vWFA"/>
    <property type="match status" value="1"/>
</dbReference>
<dbReference type="OrthoDB" id="7156875at2"/>
<dbReference type="Gene3D" id="2.130.10.10">
    <property type="entry name" value="YVTN repeat-like/Quinoprotein amine dehydrogenase"/>
    <property type="match status" value="1"/>
</dbReference>
<dbReference type="InterPro" id="IPR015943">
    <property type="entry name" value="WD40/YVTN_repeat-like_dom_sf"/>
</dbReference>
<gene>
    <name evidence="9" type="ORF">DL796_05830</name>
</gene>
<dbReference type="GO" id="GO:0046872">
    <property type="term" value="F:metal ion binding"/>
    <property type="evidence" value="ECO:0007669"/>
    <property type="project" value="UniProtKB-KW"/>
</dbReference>
<accession>A0A318D1V3</accession>
<evidence type="ECO:0000256" key="5">
    <source>
        <dbReference type="ARBA" id="ARBA00022837"/>
    </source>
</evidence>
<sequence>MNNIMKKVMVGTTALLAGMFVSSPVLGDDTEVYFGGVTPSNILLILDESGSMDFDTVLEKWHDRFVYRGNLPDKVDEDDYLIYQPCDQYRWNGTCWRYDNRWYYFTRNPEDPVDQSRMVSEYRYRWVHDASGVSRISVLREAAKIFIDDLDGSSRVGVMTYSAGDIELKQEVRPLSDTYKGKTHKQRVLDTINNMNPGGGTPTAGALLAGSQYYRGELEDYNSPIFSKCNLSNNIILLSDGEPNTYYSSYDTSIKSLIGKTGKSCVGVPDSDGNDVEADGQGGNDDGERCTMDLAEFMADNFQVKDQDKKLIPETEVITSTIAFALQEPRAVKFLEDVAYKAVKYQKDADGKYVLDKDSNKIEVARGSSHKATNVQSLVDAFRASIESSVSSGSLVAPSVPLSQSNRLRTSNEVYLAMFRPLSNNYWPGNLKKYYLKEGKIHSEDTSKPNNVGDQAVNADTGAFFKTAKSAWGSGTDGDNMLLGGAAQDSLFVGSTNAPVYSNLFDDDLSGNSKNLVSVNLPDNINKSKRDRLLGESVSKSLAKEYFDWVARKVITINVDYDGDPNTKREEVTLSRFGDPLHSRPIVVNYGSNDRVVYIATNQGYLHAINPDTGVTRWSYMPRDMMTKVPNWKKNLPLSSPNFRDYGLDGDITISTVDNNKNGIIEVADGDSRTLYIGQRRGGFEYYALDITSPDNPKVKFTVKSGNSLDTGTFYTGEKVTILPNLGQTWSKPLVAKVWWGGAERRVLFFGGGYDPKHDNPNFQPNTSGQMGNTIYALDADTGKPLTGWDSKISQASITNAVAADLAIIDLNNDSIADSIYAADVGGKVYRVDLPKKGDTGNANFKAGLIADINSGGSNRKFYNKPDVVFTNYAGKKFGMIAIGSGYRARPKNEDTTDRMYVFYDKYVANGKFPDNGLVESELMDVSKKGTEGFASIADIYPKYEGWYITLNKGEKVLSDSTTINYRSFFTTYSPGDAEDECTPATGANKLYGVNILDGAPIIDRFNNNDGTLDEFDRHISLDYVGIAPGITLLFPDDTPAAALVGTETIGSGDSWAKDLGLKSTLTTIKWRQDK</sequence>
<evidence type="ECO:0000256" key="2">
    <source>
        <dbReference type="ARBA" id="ARBA00008387"/>
    </source>
</evidence>
<keyword evidence="10" id="KW-1185">Reference proteome</keyword>
<dbReference type="SUPFAM" id="SSF50998">
    <property type="entry name" value="Quinoprotein alcohol dehydrogenase-like"/>
    <property type="match status" value="1"/>
</dbReference>
<feature type="domain" description="VWFA" evidence="8">
    <location>
        <begin position="113"/>
        <end position="322"/>
    </location>
</feature>
<feature type="signal peptide" evidence="7">
    <location>
        <begin position="1"/>
        <end position="27"/>
    </location>
</feature>